<reference evidence="2 3" key="1">
    <citation type="submission" date="2018-07" db="EMBL/GenBank/DDBJ databases">
        <title>Section-level genome sequencing of Aspergillus section Nigri to investigate inter- and intra-species variation.</title>
        <authorList>
            <consortium name="DOE Joint Genome Institute"/>
            <person name="Vesth T.C."/>
            <person name="Nybo J.L."/>
            <person name="Theobald S."/>
            <person name="Frisvad J.C."/>
            <person name="Larsen T.O."/>
            <person name="Nielsen K.F."/>
            <person name="Hoof J.B."/>
            <person name="Brandl J."/>
            <person name="Salamov A."/>
            <person name="Riley R."/>
            <person name="Gladden J.M."/>
            <person name="Phatale P."/>
            <person name="Nielsen M.T."/>
            <person name="Lyhne E.K."/>
            <person name="Kogle M.E."/>
            <person name="Strasser K."/>
            <person name="McDonnell E."/>
            <person name="Barry K."/>
            <person name="Clum A."/>
            <person name="Chen C."/>
            <person name="Nolan M."/>
            <person name="Sandor L."/>
            <person name="Kuo A."/>
            <person name="Lipzen A."/>
            <person name="Hainaut M."/>
            <person name="Drula E."/>
            <person name="Tsang A."/>
            <person name="Magnuson J.K."/>
            <person name="Henrissat B."/>
            <person name="Wiebenga A."/>
            <person name="Simmons B.A."/>
            <person name="Makela M.R."/>
            <person name="De vries R.P."/>
            <person name="Grigoriev I.V."/>
            <person name="Mortensen U.H."/>
            <person name="Baker S.E."/>
            <person name="Andersen M.R."/>
        </authorList>
    </citation>
    <scope>NUCLEOTIDE SEQUENCE [LARGE SCALE GENOMIC DNA]</scope>
    <source>
        <strain evidence="2 3">ATCC 13157</strain>
    </source>
</reference>
<dbReference type="EMBL" id="KZ851846">
    <property type="protein sequence ID" value="RDK46323.1"/>
    <property type="molecule type" value="Genomic_DNA"/>
</dbReference>
<gene>
    <name evidence="2" type="ORF">M752DRAFT_100878</name>
</gene>
<name>A0A370PVU4_ASPPH</name>
<organism evidence="2 3">
    <name type="scientific">Aspergillus phoenicis ATCC 13157</name>
    <dbReference type="NCBI Taxonomy" id="1353007"/>
    <lineage>
        <taxon>Eukaryota</taxon>
        <taxon>Fungi</taxon>
        <taxon>Dikarya</taxon>
        <taxon>Ascomycota</taxon>
        <taxon>Pezizomycotina</taxon>
        <taxon>Eurotiomycetes</taxon>
        <taxon>Eurotiomycetidae</taxon>
        <taxon>Eurotiales</taxon>
        <taxon>Aspergillaceae</taxon>
        <taxon>Aspergillus</taxon>
    </lineage>
</organism>
<dbReference type="AlphaFoldDB" id="A0A370PVU4"/>
<protein>
    <submittedName>
        <fullName evidence="2">Uncharacterized protein</fullName>
    </submittedName>
</protein>
<accession>A0A370PVU4</accession>
<keyword evidence="1" id="KW-1133">Transmembrane helix</keyword>
<evidence type="ECO:0000313" key="2">
    <source>
        <dbReference type="EMBL" id="RDK46323.1"/>
    </source>
</evidence>
<keyword evidence="3" id="KW-1185">Reference proteome</keyword>
<proteinExistence type="predicted"/>
<sequence length="89" mass="9899">MNDYVMAIACTKDTEHADRACFLNPGNGTDGFYVSLSPLQRPFQVISKNTGVLFLFILGWGIAYCRDRRTLCVAWGLADPHGFDSILLI</sequence>
<evidence type="ECO:0000256" key="1">
    <source>
        <dbReference type="SAM" id="Phobius"/>
    </source>
</evidence>
<keyword evidence="1" id="KW-0812">Transmembrane</keyword>
<evidence type="ECO:0000313" key="3">
    <source>
        <dbReference type="Proteomes" id="UP000254937"/>
    </source>
</evidence>
<keyword evidence="1" id="KW-0472">Membrane</keyword>
<dbReference type="Proteomes" id="UP000254937">
    <property type="component" value="Unassembled WGS sequence"/>
</dbReference>
<feature type="transmembrane region" description="Helical" evidence="1">
    <location>
        <begin position="45"/>
        <end position="65"/>
    </location>
</feature>